<reference evidence="3 4" key="1">
    <citation type="submission" date="2020-11" db="EMBL/GenBank/DDBJ databases">
        <authorList>
            <person name="Kim M.K."/>
        </authorList>
    </citation>
    <scope>NUCLEOTIDE SEQUENCE [LARGE SCALE GENOMIC DNA]</scope>
    <source>
        <strain evidence="3 4">BT662</strain>
    </source>
</reference>
<keyword evidence="1" id="KW-0812">Transmembrane</keyword>
<dbReference type="InterPro" id="IPR010559">
    <property type="entry name" value="Sig_transdc_His_kin_internal"/>
</dbReference>
<evidence type="ECO:0000256" key="1">
    <source>
        <dbReference type="SAM" id="Phobius"/>
    </source>
</evidence>
<accession>A0ABS0HYR9</accession>
<organism evidence="3 4">
    <name type="scientific">Hymenobacter ruricola</name>
    <dbReference type="NCBI Taxonomy" id="2791023"/>
    <lineage>
        <taxon>Bacteria</taxon>
        <taxon>Pseudomonadati</taxon>
        <taxon>Bacteroidota</taxon>
        <taxon>Cytophagia</taxon>
        <taxon>Cytophagales</taxon>
        <taxon>Hymenobacteraceae</taxon>
        <taxon>Hymenobacter</taxon>
    </lineage>
</organism>
<dbReference type="EMBL" id="JADQDM010000001">
    <property type="protein sequence ID" value="MBF9219830.1"/>
    <property type="molecule type" value="Genomic_DNA"/>
</dbReference>
<dbReference type="Pfam" id="PF06580">
    <property type="entry name" value="His_kinase"/>
    <property type="match status" value="1"/>
</dbReference>
<comment type="caution">
    <text evidence="3">The sequence shown here is derived from an EMBL/GenBank/DDBJ whole genome shotgun (WGS) entry which is preliminary data.</text>
</comment>
<dbReference type="GO" id="GO:0016301">
    <property type="term" value="F:kinase activity"/>
    <property type="evidence" value="ECO:0007669"/>
    <property type="project" value="UniProtKB-KW"/>
</dbReference>
<keyword evidence="1" id="KW-0472">Membrane</keyword>
<feature type="transmembrane region" description="Helical" evidence="1">
    <location>
        <begin position="121"/>
        <end position="142"/>
    </location>
</feature>
<name>A0ABS0HYR9_9BACT</name>
<keyword evidence="1" id="KW-1133">Transmembrane helix</keyword>
<feature type="transmembrane region" description="Helical" evidence="1">
    <location>
        <begin position="20"/>
        <end position="42"/>
    </location>
</feature>
<dbReference type="InterPro" id="IPR050640">
    <property type="entry name" value="Bact_2-comp_sensor_kinase"/>
</dbReference>
<dbReference type="PANTHER" id="PTHR34220:SF7">
    <property type="entry name" value="SENSOR HISTIDINE KINASE YPDA"/>
    <property type="match status" value="1"/>
</dbReference>
<evidence type="ECO:0000259" key="2">
    <source>
        <dbReference type="Pfam" id="PF06580"/>
    </source>
</evidence>
<keyword evidence="3" id="KW-0808">Transferase</keyword>
<sequence length="369" mass="41009">MALLATSPPAALPDHRTRWAYLLTMPWLVLAWGYLLLGEAYWHSSATFAQATLLNAALLSAGFWAQARVAAVISRRLPGFGQTLRRVGLTLLVHALLAVASLGVIVVLYTAFQLFGFTPSYAVLLKAYALNLVALVLALGLYETFHSLGQWQQQQLDRETLKRENLHVQLQGLRSQVSPHFLFNSFNSLSSLIADEPAKAEQFVDEMARVYRYLLQTNGGSAAAGSGADELATLDLELGFIASYYHLLKTRHGPGLHLTIDVPSRYRQHRLPPLTLQLLVENAVKHNVILPARPLRIEIATTPQGRLWVRNNLQQKATRPGRFESTHIGLANIRARYQLLAQPEPLVEADAEYFTVTLPLLAQFPLLTP</sequence>
<dbReference type="Proteomes" id="UP000618931">
    <property type="component" value="Unassembled WGS sequence"/>
</dbReference>
<protein>
    <submittedName>
        <fullName evidence="3">Histidine kinase</fullName>
    </submittedName>
</protein>
<dbReference type="PANTHER" id="PTHR34220">
    <property type="entry name" value="SENSOR HISTIDINE KINASE YPDA"/>
    <property type="match status" value="1"/>
</dbReference>
<feature type="domain" description="Signal transduction histidine kinase internal region" evidence="2">
    <location>
        <begin position="169"/>
        <end position="253"/>
    </location>
</feature>
<feature type="transmembrane region" description="Helical" evidence="1">
    <location>
        <begin position="48"/>
        <end position="67"/>
    </location>
</feature>
<dbReference type="RefSeq" id="WP_196291296.1">
    <property type="nucleotide sequence ID" value="NZ_JADQDM010000001.1"/>
</dbReference>
<evidence type="ECO:0000313" key="4">
    <source>
        <dbReference type="Proteomes" id="UP000618931"/>
    </source>
</evidence>
<feature type="transmembrane region" description="Helical" evidence="1">
    <location>
        <begin position="87"/>
        <end position="109"/>
    </location>
</feature>
<proteinExistence type="predicted"/>
<keyword evidence="3" id="KW-0418">Kinase</keyword>
<evidence type="ECO:0000313" key="3">
    <source>
        <dbReference type="EMBL" id="MBF9219830.1"/>
    </source>
</evidence>
<keyword evidence="4" id="KW-1185">Reference proteome</keyword>
<gene>
    <name evidence="3" type="ORF">I2H31_01830</name>
</gene>